<evidence type="ECO:0000256" key="6">
    <source>
        <dbReference type="ARBA" id="ARBA00022676"/>
    </source>
</evidence>
<evidence type="ECO:0000256" key="11">
    <source>
        <dbReference type="SAM" id="MobiDB-lite"/>
    </source>
</evidence>
<dbReference type="InterPro" id="IPR002638">
    <property type="entry name" value="Quinolinate_PRibosylTrfase_C"/>
</dbReference>
<dbReference type="PANTHER" id="PTHR32179:SF3">
    <property type="entry name" value="NICOTINATE-NUCLEOTIDE PYROPHOSPHORYLASE [CARBOXYLATING]"/>
    <property type="match status" value="1"/>
</dbReference>
<evidence type="ECO:0000256" key="5">
    <source>
        <dbReference type="ARBA" id="ARBA00022642"/>
    </source>
</evidence>
<dbReference type="SUPFAM" id="SSF54675">
    <property type="entry name" value="Nicotinate/Quinolinate PRTase N-terminal domain-like"/>
    <property type="match status" value="1"/>
</dbReference>
<dbReference type="PANTHER" id="PTHR32179">
    <property type="entry name" value="NICOTINATE-NUCLEOTIDE PYROPHOSPHORYLASE [CARBOXYLATING]"/>
    <property type="match status" value="1"/>
</dbReference>
<keyword evidence="6 10" id="KW-0328">Glycosyltransferase</keyword>
<name>A0ABT1JQR4_ACTCY</name>
<dbReference type="InterPro" id="IPR022412">
    <property type="entry name" value="Quinolinate_PRibosylTrfase_N"/>
</dbReference>
<dbReference type="EMBL" id="AUBJ02000001">
    <property type="protein sequence ID" value="MCP2334514.1"/>
    <property type="molecule type" value="Genomic_DNA"/>
</dbReference>
<dbReference type="Gene3D" id="3.90.1170.20">
    <property type="entry name" value="Quinolinate phosphoribosyl transferase, N-terminal domain"/>
    <property type="match status" value="1"/>
</dbReference>
<comment type="similarity">
    <text evidence="3 10">Belongs to the NadC/ModD family.</text>
</comment>
<evidence type="ECO:0000259" key="13">
    <source>
        <dbReference type="Pfam" id="PF02749"/>
    </source>
</evidence>
<organism evidence="14 15">
    <name type="scientific">Actinoalloteichus caeruleus DSM 43889</name>
    <dbReference type="NCBI Taxonomy" id="1120930"/>
    <lineage>
        <taxon>Bacteria</taxon>
        <taxon>Bacillati</taxon>
        <taxon>Actinomycetota</taxon>
        <taxon>Actinomycetes</taxon>
        <taxon>Pseudonocardiales</taxon>
        <taxon>Pseudonocardiaceae</taxon>
        <taxon>Actinoalloteichus</taxon>
        <taxon>Actinoalloteichus cyanogriseus</taxon>
    </lineage>
</organism>
<dbReference type="NCBIfam" id="TIGR00078">
    <property type="entry name" value="nadC"/>
    <property type="match status" value="1"/>
</dbReference>
<dbReference type="Gene3D" id="3.20.20.70">
    <property type="entry name" value="Aldolase class I"/>
    <property type="match status" value="1"/>
</dbReference>
<protein>
    <recommendedName>
        <fullName evidence="4">nicotinate-nucleotide diphosphorylase (carboxylating)</fullName>
        <ecNumber evidence="4">2.4.2.19</ecNumber>
    </recommendedName>
    <alternativeName>
        <fullName evidence="8">Quinolinate phosphoribosyltransferase [decarboxylating]</fullName>
    </alternativeName>
</protein>
<comment type="function">
    <text evidence="1">Involved in the catabolism of quinolinic acid (QA).</text>
</comment>
<feature type="domain" description="Quinolinate phosphoribosyl transferase N-terminal" evidence="13">
    <location>
        <begin position="69"/>
        <end position="156"/>
    </location>
</feature>
<evidence type="ECO:0000313" key="14">
    <source>
        <dbReference type="EMBL" id="MCP2334514.1"/>
    </source>
</evidence>
<evidence type="ECO:0000256" key="1">
    <source>
        <dbReference type="ARBA" id="ARBA00003237"/>
    </source>
</evidence>
<comment type="pathway">
    <text evidence="2">Cofactor biosynthesis; NAD(+) biosynthesis; nicotinate D-ribonucleotide from quinolinate: step 1/1.</text>
</comment>
<accession>A0ABT1JQR4</accession>
<dbReference type="SUPFAM" id="SSF51690">
    <property type="entry name" value="Nicotinate/Quinolinate PRTase C-terminal domain-like"/>
    <property type="match status" value="1"/>
</dbReference>
<gene>
    <name evidence="14" type="ORF">G443_004784</name>
</gene>
<keyword evidence="15" id="KW-1185">Reference proteome</keyword>
<dbReference type="InterPro" id="IPR036068">
    <property type="entry name" value="Nicotinate_pribotase-like_C"/>
</dbReference>
<dbReference type="EC" id="2.4.2.19" evidence="4"/>
<evidence type="ECO:0000256" key="9">
    <source>
        <dbReference type="ARBA" id="ARBA00047445"/>
    </source>
</evidence>
<comment type="catalytic activity">
    <reaction evidence="9">
        <text>nicotinate beta-D-ribonucleotide + CO2 + diphosphate = quinolinate + 5-phospho-alpha-D-ribose 1-diphosphate + 2 H(+)</text>
        <dbReference type="Rhea" id="RHEA:12733"/>
        <dbReference type="ChEBI" id="CHEBI:15378"/>
        <dbReference type="ChEBI" id="CHEBI:16526"/>
        <dbReference type="ChEBI" id="CHEBI:29959"/>
        <dbReference type="ChEBI" id="CHEBI:33019"/>
        <dbReference type="ChEBI" id="CHEBI:57502"/>
        <dbReference type="ChEBI" id="CHEBI:58017"/>
        <dbReference type="EC" id="2.4.2.19"/>
    </reaction>
</comment>
<evidence type="ECO:0000256" key="2">
    <source>
        <dbReference type="ARBA" id="ARBA00004893"/>
    </source>
</evidence>
<dbReference type="Pfam" id="PF01729">
    <property type="entry name" value="QRPTase_C"/>
    <property type="match status" value="1"/>
</dbReference>
<dbReference type="InterPro" id="IPR037128">
    <property type="entry name" value="Quinolinate_PRibosylTase_N_sf"/>
</dbReference>
<dbReference type="InterPro" id="IPR004393">
    <property type="entry name" value="NadC"/>
</dbReference>
<reference evidence="14 15" key="1">
    <citation type="submission" date="2022-06" db="EMBL/GenBank/DDBJ databases">
        <title>Genomic Encyclopedia of Type Strains, Phase I: the one thousand microbial genomes (KMG-I) project.</title>
        <authorList>
            <person name="Kyrpides N."/>
        </authorList>
    </citation>
    <scope>NUCLEOTIDE SEQUENCE [LARGE SCALE GENOMIC DNA]</scope>
    <source>
        <strain evidence="14 15">DSM 43889</strain>
    </source>
</reference>
<sequence length="328" mass="33715">MNRRAATGPRPEPPRGHPHEEGAIVSTAPAAPALSDSVATALTTAGLDPSEIATLIATALREDLRYGPDVTTEATVPADQWAVADIAPRSPGVLAGLPLVRAVCDLHLGPRGYEVVEALSDGDRVVAGQPAMRLRGPVRGLLTVERTALNLLCHLSGIATATAAWVDAVAGTGCVIRDSRKTLPGLRSAQKYAVRCGGGSNHRMGLGDAVLIKDNHVVAAGSVTHALAAVREHAPDLPCEVEVTTLEELDAVLAARADEVLLDNFTVEQCAEAVRRRDAAGASGTRLEASGGLTLAVAASYAATGVDYLAVGALTHSAPALDLGLDLD</sequence>
<feature type="domain" description="Quinolinate phosphoribosyl transferase C-terminal" evidence="12">
    <location>
        <begin position="158"/>
        <end position="326"/>
    </location>
</feature>
<evidence type="ECO:0000256" key="7">
    <source>
        <dbReference type="ARBA" id="ARBA00022679"/>
    </source>
</evidence>
<dbReference type="Proteomes" id="UP000791080">
    <property type="component" value="Unassembled WGS sequence"/>
</dbReference>
<evidence type="ECO:0000259" key="12">
    <source>
        <dbReference type="Pfam" id="PF01729"/>
    </source>
</evidence>
<proteinExistence type="inferred from homology"/>
<keyword evidence="5" id="KW-0662">Pyridine nucleotide biosynthesis</keyword>
<dbReference type="CDD" id="cd01572">
    <property type="entry name" value="QPRTase"/>
    <property type="match status" value="1"/>
</dbReference>
<comment type="caution">
    <text evidence="14">The sequence shown here is derived from an EMBL/GenBank/DDBJ whole genome shotgun (WGS) entry which is preliminary data.</text>
</comment>
<evidence type="ECO:0000256" key="10">
    <source>
        <dbReference type="PIRNR" id="PIRNR006250"/>
    </source>
</evidence>
<evidence type="ECO:0000256" key="3">
    <source>
        <dbReference type="ARBA" id="ARBA00009400"/>
    </source>
</evidence>
<dbReference type="PIRSF" id="PIRSF006250">
    <property type="entry name" value="NadC_ModD"/>
    <property type="match status" value="1"/>
</dbReference>
<dbReference type="Pfam" id="PF02749">
    <property type="entry name" value="QRPTase_N"/>
    <property type="match status" value="1"/>
</dbReference>
<dbReference type="InterPro" id="IPR013785">
    <property type="entry name" value="Aldolase_TIM"/>
</dbReference>
<evidence type="ECO:0000256" key="8">
    <source>
        <dbReference type="ARBA" id="ARBA00033102"/>
    </source>
</evidence>
<dbReference type="InterPro" id="IPR027277">
    <property type="entry name" value="NadC/ModD"/>
</dbReference>
<feature type="region of interest" description="Disordered" evidence="11">
    <location>
        <begin position="1"/>
        <end position="22"/>
    </location>
</feature>
<evidence type="ECO:0000256" key="4">
    <source>
        <dbReference type="ARBA" id="ARBA00011944"/>
    </source>
</evidence>
<keyword evidence="7 10" id="KW-0808">Transferase</keyword>
<evidence type="ECO:0000313" key="15">
    <source>
        <dbReference type="Proteomes" id="UP000791080"/>
    </source>
</evidence>
<feature type="compositionally biased region" description="Basic and acidic residues" evidence="11">
    <location>
        <begin position="12"/>
        <end position="22"/>
    </location>
</feature>